<keyword evidence="4 7" id="KW-0812">Transmembrane</keyword>
<dbReference type="AlphaFoldDB" id="A0A290Q6S3"/>
<evidence type="ECO:0000313" key="10">
    <source>
        <dbReference type="Proteomes" id="UP000217265"/>
    </source>
</evidence>
<keyword evidence="6 7" id="KW-0472">Membrane</keyword>
<feature type="transmembrane region" description="Helical" evidence="7">
    <location>
        <begin position="142"/>
        <end position="161"/>
    </location>
</feature>
<evidence type="ECO:0000256" key="2">
    <source>
        <dbReference type="ARBA" id="ARBA00022475"/>
    </source>
</evidence>
<dbReference type="GO" id="GO:0004252">
    <property type="term" value="F:serine-type endopeptidase activity"/>
    <property type="evidence" value="ECO:0007669"/>
    <property type="project" value="InterPro"/>
</dbReference>
<dbReference type="Proteomes" id="UP000217265">
    <property type="component" value="Chromosome"/>
</dbReference>
<evidence type="ECO:0000259" key="8">
    <source>
        <dbReference type="Pfam" id="PF01694"/>
    </source>
</evidence>
<organism evidence="9 10">
    <name type="scientific">Nibricoccus aquaticus</name>
    <dbReference type="NCBI Taxonomy" id="2576891"/>
    <lineage>
        <taxon>Bacteria</taxon>
        <taxon>Pseudomonadati</taxon>
        <taxon>Verrucomicrobiota</taxon>
        <taxon>Opitutia</taxon>
        <taxon>Opitutales</taxon>
        <taxon>Opitutaceae</taxon>
        <taxon>Nibricoccus</taxon>
    </lineage>
</organism>
<feature type="transmembrane region" description="Helical" evidence="7">
    <location>
        <begin position="12"/>
        <end position="37"/>
    </location>
</feature>
<feature type="transmembrane region" description="Helical" evidence="7">
    <location>
        <begin position="90"/>
        <end position="109"/>
    </location>
</feature>
<accession>A0A290Q6S3</accession>
<evidence type="ECO:0000256" key="7">
    <source>
        <dbReference type="SAM" id="Phobius"/>
    </source>
</evidence>
<dbReference type="GO" id="GO:0016020">
    <property type="term" value="C:membrane"/>
    <property type="evidence" value="ECO:0007669"/>
    <property type="project" value="UniProtKB-SubCell"/>
</dbReference>
<evidence type="ECO:0000313" key="9">
    <source>
        <dbReference type="EMBL" id="ATC64123.1"/>
    </source>
</evidence>
<dbReference type="OrthoDB" id="196054at2"/>
<dbReference type="NCBIfam" id="TIGR03902">
    <property type="entry name" value="rhom_GG_sort"/>
    <property type="match status" value="1"/>
</dbReference>
<evidence type="ECO:0000256" key="6">
    <source>
        <dbReference type="ARBA" id="ARBA00023136"/>
    </source>
</evidence>
<dbReference type="InterPro" id="IPR023826">
    <property type="entry name" value="Rhom-like_SP_proteobac"/>
</dbReference>
<comment type="subcellular location">
    <subcellularLocation>
        <location evidence="1">Membrane</location>
        <topology evidence="1">Multi-pass membrane protein</topology>
    </subcellularLocation>
</comment>
<dbReference type="SUPFAM" id="SSF144091">
    <property type="entry name" value="Rhomboid-like"/>
    <property type="match status" value="1"/>
</dbReference>
<evidence type="ECO:0000256" key="3">
    <source>
        <dbReference type="ARBA" id="ARBA00022519"/>
    </source>
</evidence>
<keyword evidence="2" id="KW-1003">Cell membrane</keyword>
<reference evidence="9 10" key="1">
    <citation type="submission" date="2017-09" db="EMBL/GenBank/DDBJ databases">
        <title>Complete genome sequence of Verrucomicrobial strain HZ-65, isolated from freshwater.</title>
        <authorList>
            <person name="Choi A."/>
        </authorList>
    </citation>
    <scope>NUCLEOTIDE SEQUENCE [LARGE SCALE GENOMIC DNA]</scope>
    <source>
        <strain evidence="9 10">HZ-65</strain>
    </source>
</reference>
<keyword evidence="5 7" id="KW-1133">Transmembrane helix</keyword>
<protein>
    <submittedName>
        <fullName evidence="9">Rhombosortase</fullName>
    </submittedName>
</protein>
<evidence type="ECO:0000256" key="1">
    <source>
        <dbReference type="ARBA" id="ARBA00004141"/>
    </source>
</evidence>
<dbReference type="InterPro" id="IPR035952">
    <property type="entry name" value="Rhomboid-like_sf"/>
</dbReference>
<feature type="transmembrane region" description="Helical" evidence="7">
    <location>
        <begin position="173"/>
        <end position="194"/>
    </location>
</feature>
<feature type="transmembrane region" description="Helical" evidence="7">
    <location>
        <begin position="115"/>
        <end position="135"/>
    </location>
</feature>
<feature type="transmembrane region" description="Helical" evidence="7">
    <location>
        <begin position="64"/>
        <end position="83"/>
    </location>
</feature>
<sequence>MTLRERIARENITLRSLPWGFLAVAVASTISIAMPAWREALLYNRTGIEAGEAWRLWTGNFVHFGWLHFVADTGLWLIIGWFVERAHPTAARVSIPLCALAVTGAVYFFDPEMIRYAGLSGMNVGFLVFLALTGWQKSWKDWFWPAILGIHVLELILESTWGHGAIEFDTPGIRVATIAHIGGIVFGVALWIWINALRKRAQITSAKA</sequence>
<evidence type="ECO:0000256" key="5">
    <source>
        <dbReference type="ARBA" id="ARBA00022989"/>
    </source>
</evidence>
<dbReference type="Pfam" id="PF01694">
    <property type="entry name" value="Rhomboid"/>
    <property type="match status" value="1"/>
</dbReference>
<keyword evidence="3" id="KW-0997">Cell inner membrane</keyword>
<dbReference type="PANTHER" id="PTHR43066:SF26">
    <property type="entry name" value="RHOMBOID PROTEASE GLPG"/>
    <property type="match status" value="1"/>
</dbReference>
<gene>
    <name evidence="9" type="primary">rrtA</name>
    <name evidence="9" type="ORF">CMV30_09235</name>
</gene>
<feature type="domain" description="Peptidase S54 rhomboid" evidence="8">
    <location>
        <begin position="51"/>
        <end position="191"/>
    </location>
</feature>
<dbReference type="KEGG" id="vbh:CMV30_09235"/>
<keyword evidence="10" id="KW-1185">Reference proteome</keyword>
<dbReference type="Gene3D" id="1.20.1540.10">
    <property type="entry name" value="Rhomboid-like"/>
    <property type="match status" value="1"/>
</dbReference>
<dbReference type="RefSeq" id="WP_096055755.1">
    <property type="nucleotide sequence ID" value="NZ_CP023344.1"/>
</dbReference>
<evidence type="ECO:0000256" key="4">
    <source>
        <dbReference type="ARBA" id="ARBA00022692"/>
    </source>
</evidence>
<dbReference type="PANTHER" id="PTHR43066">
    <property type="entry name" value="RHOMBOID-RELATED PROTEIN"/>
    <property type="match status" value="1"/>
</dbReference>
<dbReference type="InterPro" id="IPR022764">
    <property type="entry name" value="Peptidase_S54_rhomboid_dom"/>
</dbReference>
<name>A0A290Q6S3_9BACT</name>
<dbReference type="EMBL" id="CP023344">
    <property type="protein sequence ID" value="ATC64123.1"/>
    <property type="molecule type" value="Genomic_DNA"/>
</dbReference>
<proteinExistence type="predicted"/>